<dbReference type="Proteomes" id="UP000319525">
    <property type="component" value="Unassembled WGS sequence"/>
</dbReference>
<name>A0A4Y3QG24_MICTE</name>
<comment type="caution">
    <text evidence="2">The sequence shown here is derived from an EMBL/GenBank/DDBJ whole genome shotgun (WGS) entry which is preliminary data.</text>
</comment>
<evidence type="ECO:0000313" key="3">
    <source>
        <dbReference type="Proteomes" id="UP000319525"/>
    </source>
</evidence>
<accession>A0A4Y3QG24</accession>
<feature type="compositionally biased region" description="Basic and acidic residues" evidence="1">
    <location>
        <begin position="123"/>
        <end position="134"/>
    </location>
</feature>
<feature type="compositionally biased region" description="Basic and acidic residues" evidence="1">
    <location>
        <begin position="103"/>
        <end position="112"/>
    </location>
</feature>
<evidence type="ECO:0000256" key="1">
    <source>
        <dbReference type="SAM" id="MobiDB-lite"/>
    </source>
</evidence>
<dbReference type="EMBL" id="BJML01000001">
    <property type="protein sequence ID" value="GEB44131.1"/>
    <property type="molecule type" value="Genomic_DNA"/>
</dbReference>
<proteinExistence type="predicted"/>
<organism evidence="2 3">
    <name type="scientific">Microbacterium testaceum</name>
    <name type="common">Aureobacterium testaceum</name>
    <name type="synonym">Brevibacterium testaceum</name>
    <dbReference type="NCBI Taxonomy" id="2033"/>
    <lineage>
        <taxon>Bacteria</taxon>
        <taxon>Bacillati</taxon>
        <taxon>Actinomycetota</taxon>
        <taxon>Actinomycetes</taxon>
        <taxon>Micrococcales</taxon>
        <taxon>Microbacteriaceae</taxon>
        <taxon>Microbacterium</taxon>
    </lineage>
</organism>
<protein>
    <submittedName>
        <fullName evidence="2">Uncharacterized protein</fullName>
    </submittedName>
</protein>
<reference evidence="2 3" key="1">
    <citation type="submission" date="2019-06" db="EMBL/GenBank/DDBJ databases">
        <title>Whole genome shotgun sequence of Microbacterium testaceum NBRC 12675.</title>
        <authorList>
            <person name="Hosoyama A."/>
            <person name="Uohara A."/>
            <person name="Ohji S."/>
            <person name="Ichikawa N."/>
        </authorList>
    </citation>
    <scope>NUCLEOTIDE SEQUENCE [LARGE SCALE GENOMIC DNA]</scope>
    <source>
        <strain evidence="2 3">NBRC 12675</strain>
    </source>
</reference>
<feature type="region of interest" description="Disordered" evidence="1">
    <location>
        <begin position="99"/>
        <end position="134"/>
    </location>
</feature>
<gene>
    <name evidence="2" type="ORF">MTE01_00760</name>
</gene>
<sequence>MVGLAKMMSSSGCAQTVIRVDDPSQVCAAGETGGAGGGVGVCEGVGEAAGIVVVVSGDGAGGELDAGSGRNSANANTPATAATTSAAIAIAAIRPACPRRGRSGGDEARDIGTFRAASNGDPAVRHDLEAAGHG</sequence>
<evidence type="ECO:0000313" key="2">
    <source>
        <dbReference type="EMBL" id="GEB44131.1"/>
    </source>
</evidence>
<dbReference type="AlphaFoldDB" id="A0A4Y3QG24"/>